<name>A0AAJ0AIC1_9PEZI</name>
<gene>
    <name evidence="2" type="ORF">BDP55DRAFT_234306</name>
</gene>
<dbReference type="Proteomes" id="UP001224890">
    <property type="component" value="Unassembled WGS sequence"/>
</dbReference>
<protein>
    <submittedName>
        <fullName evidence="2">Uncharacterized protein</fullName>
    </submittedName>
</protein>
<proteinExistence type="predicted"/>
<evidence type="ECO:0000313" key="2">
    <source>
        <dbReference type="EMBL" id="KAK1672902.1"/>
    </source>
</evidence>
<dbReference type="EMBL" id="JAHMHR010000034">
    <property type="protein sequence ID" value="KAK1672902.1"/>
    <property type="molecule type" value="Genomic_DNA"/>
</dbReference>
<dbReference type="GeneID" id="85450695"/>
<accession>A0AAJ0AIC1</accession>
<organism evidence="2 3">
    <name type="scientific">Colletotrichum godetiae</name>
    <dbReference type="NCBI Taxonomy" id="1209918"/>
    <lineage>
        <taxon>Eukaryota</taxon>
        <taxon>Fungi</taxon>
        <taxon>Dikarya</taxon>
        <taxon>Ascomycota</taxon>
        <taxon>Pezizomycotina</taxon>
        <taxon>Sordariomycetes</taxon>
        <taxon>Hypocreomycetidae</taxon>
        <taxon>Glomerellales</taxon>
        <taxon>Glomerellaceae</taxon>
        <taxon>Colletotrichum</taxon>
        <taxon>Colletotrichum acutatum species complex</taxon>
    </lineage>
</organism>
<feature type="region of interest" description="Disordered" evidence="1">
    <location>
        <begin position="57"/>
        <end position="77"/>
    </location>
</feature>
<evidence type="ECO:0000313" key="3">
    <source>
        <dbReference type="Proteomes" id="UP001224890"/>
    </source>
</evidence>
<comment type="caution">
    <text evidence="2">The sequence shown here is derived from an EMBL/GenBank/DDBJ whole genome shotgun (WGS) entry which is preliminary data.</text>
</comment>
<evidence type="ECO:0000256" key="1">
    <source>
        <dbReference type="SAM" id="MobiDB-lite"/>
    </source>
</evidence>
<keyword evidence="3" id="KW-1185">Reference proteome</keyword>
<reference evidence="2" key="1">
    <citation type="submission" date="2021-06" db="EMBL/GenBank/DDBJ databases">
        <title>Comparative genomics, transcriptomics and evolutionary studies reveal genomic signatures of adaptation to plant cell wall in hemibiotrophic fungi.</title>
        <authorList>
            <consortium name="DOE Joint Genome Institute"/>
            <person name="Baroncelli R."/>
            <person name="Diaz J.F."/>
            <person name="Benocci T."/>
            <person name="Peng M."/>
            <person name="Battaglia E."/>
            <person name="Haridas S."/>
            <person name="Andreopoulos W."/>
            <person name="Labutti K."/>
            <person name="Pangilinan J."/>
            <person name="Floch G.L."/>
            <person name="Makela M.R."/>
            <person name="Henrissat B."/>
            <person name="Grigoriev I.V."/>
            <person name="Crouch J.A."/>
            <person name="De Vries R.P."/>
            <person name="Sukno S.A."/>
            <person name="Thon M.R."/>
        </authorList>
    </citation>
    <scope>NUCLEOTIDE SEQUENCE</scope>
    <source>
        <strain evidence="2">CBS 193.32</strain>
    </source>
</reference>
<dbReference type="AlphaFoldDB" id="A0AAJ0AIC1"/>
<sequence length="240" mass="26606">MKWAARFTLDDIASRFHSFGPVVLLCKLLSIYLMCRKLGITSRTPCALLRCFDRKSPSTHSRKHLRTRSAPSMTGGTYSVLRTGTKDRIPCQLLCNTRKDRAGSSYGYWRRQTLSVLRTRIQRAINTLLRTLCPSRRAARTHAQRDPVSLAASPSRSSCSAPLVEGSASAEAPWGCLGMVNGRMHHHVKQRKGSGSGKPGSWNQQFLVCAVAQKSPLPQRGNCYPIWGPPFRSKLSPGVL</sequence>
<dbReference type="RefSeq" id="XP_060426905.1">
    <property type="nucleotide sequence ID" value="XM_060566169.1"/>
</dbReference>